<protein>
    <submittedName>
        <fullName evidence="1">Uncharacterized protein</fullName>
    </submittedName>
</protein>
<accession>A0ABV6PZC6</accession>
<dbReference type="Proteomes" id="UP001589830">
    <property type="component" value="Unassembled WGS sequence"/>
</dbReference>
<evidence type="ECO:0000313" key="1">
    <source>
        <dbReference type="EMBL" id="MFC0595211.1"/>
    </source>
</evidence>
<keyword evidence="2" id="KW-1185">Reference proteome</keyword>
<dbReference type="EMBL" id="JBHLTW010000011">
    <property type="protein sequence ID" value="MFC0595211.1"/>
    <property type="molecule type" value="Genomic_DNA"/>
</dbReference>
<gene>
    <name evidence="1" type="ORF">ACFFFP_03345</name>
</gene>
<organism evidence="1 2">
    <name type="scientific">Thermus composti</name>
    <dbReference type="NCBI Taxonomy" id="532059"/>
    <lineage>
        <taxon>Bacteria</taxon>
        <taxon>Thermotogati</taxon>
        <taxon>Deinococcota</taxon>
        <taxon>Deinococci</taxon>
        <taxon>Thermales</taxon>
        <taxon>Thermaceae</taxon>
        <taxon>Thermus</taxon>
    </lineage>
</organism>
<proteinExistence type="predicted"/>
<sequence>MVWTLRANGYRVRLEPLAATTVMVLVAKRNLGHAPPSSPSGLDPAEENP</sequence>
<evidence type="ECO:0000313" key="2">
    <source>
        <dbReference type="Proteomes" id="UP001589830"/>
    </source>
</evidence>
<reference evidence="1 2" key="1">
    <citation type="submission" date="2024-09" db="EMBL/GenBank/DDBJ databases">
        <authorList>
            <person name="Sun Q."/>
            <person name="Mori K."/>
        </authorList>
    </citation>
    <scope>NUCLEOTIDE SEQUENCE [LARGE SCALE GENOMIC DNA]</scope>
    <source>
        <strain evidence="1 2">NCAIM B.02340</strain>
    </source>
</reference>
<name>A0ABV6PZC6_9DEIN</name>
<dbReference type="RefSeq" id="WP_229906146.1">
    <property type="nucleotide sequence ID" value="NZ_BMPJ01000024.1"/>
</dbReference>
<comment type="caution">
    <text evidence="1">The sequence shown here is derived from an EMBL/GenBank/DDBJ whole genome shotgun (WGS) entry which is preliminary data.</text>
</comment>